<sequence length="112" mass="12350">MFEHTNEVLKLGTTLFEILSEALELKINYLEDMKCGEGLALLCQYYPLCPETDLTLGTSPHADSDFLTVLLNDQVTGLQVLYQNQWVDVAPVLGALVVNIGDLLQARILPAS</sequence>
<dbReference type="InterPro" id="IPR044861">
    <property type="entry name" value="IPNS-like_FE2OG_OXY"/>
</dbReference>
<dbReference type="Pfam" id="PF03171">
    <property type="entry name" value="2OG-FeII_Oxy"/>
    <property type="match status" value="1"/>
</dbReference>
<dbReference type="EMBL" id="WHWC01000015">
    <property type="protein sequence ID" value="KAG8368927.1"/>
    <property type="molecule type" value="Genomic_DNA"/>
</dbReference>
<dbReference type="PANTHER" id="PTHR10209">
    <property type="entry name" value="OXIDOREDUCTASE, 2OG-FE II OXYGENASE FAMILY PROTEIN"/>
    <property type="match status" value="1"/>
</dbReference>
<feature type="domain" description="Isopenicillin N synthase-like Fe(2+) 2OG dioxygenase" evidence="5">
    <location>
        <begin position="40"/>
        <end position="105"/>
    </location>
</feature>
<proteinExistence type="inferred from homology"/>
<accession>A0AAV6WN03</accession>
<dbReference type="GO" id="GO:0046872">
    <property type="term" value="F:metal ion binding"/>
    <property type="evidence" value="ECO:0007669"/>
    <property type="project" value="UniProtKB-KW"/>
</dbReference>
<organism evidence="6 7">
    <name type="scientific">Buddleja alternifolia</name>
    <dbReference type="NCBI Taxonomy" id="168488"/>
    <lineage>
        <taxon>Eukaryota</taxon>
        <taxon>Viridiplantae</taxon>
        <taxon>Streptophyta</taxon>
        <taxon>Embryophyta</taxon>
        <taxon>Tracheophyta</taxon>
        <taxon>Spermatophyta</taxon>
        <taxon>Magnoliopsida</taxon>
        <taxon>eudicotyledons</taxon>
        <taxon>Gunneridae</taxon>
        <taxon>Pentapetalae</taxon>
        <taxon>asterids</taxon>
        <taxon>lamiids</taxon>
        <taxon>Lamiales</taxon>
        <taxon>Scrophulariaceae</taxon>
        <taxon>Buddlejeae</taxon>
        <taxon>Buddleja</taxon>
    </lineage>
</organism>
<keyword evidence="3" id="KW-0560">Oxidoreductase</keyword>
<reference evidence="6" key="1">
    <citation type="submission" date="2019-10" db="EMBL/GenBank/DDBJ databases">
        <authorList>
            <person name="Zhang R."/>
            <person name="Pan Y."/>
            <person name="Wang J."/>
            <person name="Ma R."/>
            <person name="Yu S."/>
        </authorList>
    </citation>
    <scope>NUCLEOTIDE SEQUENCE</scope>
    <source>
        <strain evidence="6">LA-IB0</strain>
        <tissue evidence="6">Leaf</tissue>
    </source>
</reference>
<dbReference type="GO" id="GO:0016491">
    <property type="term" value="F:oxidoreductase activity"/>
    <property type="evidence" value="ECO:0007669"/>
    <property type="project" value="UniProtKB-KW"/>
</dbReference>
<evidence type="ECO:0000256" key="4">
    <source>
        <dbReference type="ARBA" id="ARBA00023004"/>
    </source>
</evidence>
<dbReference type="Proteomes" id="UP000826271">
    <property type="component" value="Unassembled WGS sequence"/>
</dbReference>
<keyword evidence="4" id="KW-0408">Iron</keyword>
<dbReference type="Gene3D" id="2.60.120.330">
    <property type="entry name" value="B-lactam Antibiotic, Isopenicillin N Synthase, Chain"/>
    <property type="match status" value="1"/>
</dbReference>
<evidence type="ECO:0000256" key="1">
    <source>
        <dbReference type="ARBA" id="ARBA00008056"/>
    </source>
</evidence>
<evidence type="ECO:0000256" key="3">
    <source>
        <dbReference type="ARBA" id="ARBA00023002"/>
    </source>
</evidence>
<evidence type="ECO:0000256" key="2">
    <source>
        <dbReference type="ARBA" id="ARBA00022723"/>
    </source>
</evidence>
<dbReference type="PANTHER" id="PTHR10209:SF859">
    <property type="entry name" value="OS03G0690500 PROTEIN"/>
    <property type="match status" value="1"/>
</dbReference>
<dbReference type="SUPFAM" id="SSF51197">
    <property type="entry name" value="Clavaminate synthase-like"/>
    <property type="match status" value="1"/>
</dbReference>
<evidence type="ECO:0000313" key="6">
    <source>
        <dbReference type="EMBL" id="KAG8368927.1"/>
    </source>
</evidence>
<keyword evidence="2" id="KW-0479">Metal-binding</keyword>
<gene>
    <name evidence="6" type="ORF">BUALT_Bualt15G0097300</name>
</gene>
<protein>
    <recommendedName>
        <fullName evidence="5">Isopenicillin N synthase-like Fe(2+) 2OG dioxygenase domain-containing protein</fullName>
    </recommendedName>
</protein>
<comment type="similarity">
    <text evidence="1">Belongs to the iron/ascorbate-dependent oxidoreductase family.</text>
</comment>
<evidence type="ECO:0000259" key="5">
    <source>
        <dbReference type="Pfam" id="PF03171"/>
    </source>
</evidence>
<dbReference type="AlphaFoldDB" id="A0AAV6WN03"/>
<keyword evidence="7" id="KW-1185">Reference proteome</keyword>
<evidence type="ECO:0000313" key="7">
    <source>
        <dbReference type="Proteomes" id="UP000826271"/>
    </source>
</evidence>
<comment type="caution">
    <text evidence="6">The sequence shown here is derived from an EMBL/GenBank/DDBJ whole genome shotgun (WGS) entry which is preliminary data.</text>
</comment>
<name>A0AAV6WN03_9LAMI</name>
<dbReference type="InterPro" id="IPR027443">
    <property type="entry name" value="IPNS-like_sf"/>
</dbReference>